<dbReference type="Proteomes" id="UP000515211">
    <property type="component" value="Chromosome 4"/>
</dbReference>
<dbReference type="Gene3D" id="3.40.50.150">
    <property type="entry name" value="Vaccinia Virus protein VP39"/>
    <property type="match status" value="1"/>
</dbReference>
<dbReference type="RefSeq" id="XP_015962591.2">
    <property type="nucleotide sequence ID" value="XM_016107105.3"/>
</dbReference>
<gene>
    <name evidence="7" type="primary">LOC107486555</name>
</gene>
<keyword evidence="1" id="KW-0489">Methyltransferase</keyword>
<reference evidence="7" key="2">
    <citation type="submission" date="2025-08" db="UniProtKB">
        <authorList>
            <consortium name="RefSeq"/>
        </authorList>
    </citation>
    <scope>IDENTIFICATION</scope>
    <source>
        <tissue evidence="7">Whole plant</tissue>
    </source>
</reference>
<dbReference type="GO" id="GO:0032259">
    <property type="term" value="P:methylation"/>
    <property type="evidence" value="ECO:0007669"/>
    <property type="project" value="UniProtKB-KW"/>
</dbReference>
<dbReference type="GO" id="GO:0008757">
    <property type="term" value="F:S-adenosylmethionine-dependent methyltransferase activity"/>
    <property type="evidence" value="ECO:0007669"/>
    <property type="project" value="UniProtKB-ARBA"/>
</dbReference>
<feature type="domain" description="O-methyltransferase C-terminal" evidence="4">
    <location>
        <begin position="133"/>
        <end position="257"/>
    </location>
</feature>
<protein>
    <submittedName>
        <fullName evidence="7">Isoflavone 7-O-methyltransferase-like</fullName>
    </submittedName>
</protein>
<evidence type="ECO:0000313" key="6">
    <source>
        <dbReference type="Proteomes" id="UP000515211"/>
    </source>
</evidence>
<dbReference type="SUPFAM" id="SSF46785">
    <property type="entry name" value="Winged helix' DNA-binding domain"/>
    <property type="match status" value="1"/>
</dbReference>
<accession>A0A6P4D5D0</accession>
<feature type="domain" description="O-methyltransferase dimerisation" evidence="5">
    <location>
        <begin position="21"/>
        <end position="110"/>
    </location>
</feature>
<evidence type="ECO:0000259" key="5">
    <source>
        <dbReference type="Pfam" id="PF08100"/>
    </source>
</evidence>
<keyword evidence="2" id="KW-0808">Transferase</keyword>
<keyword evidence="6" id="KW-1185">Reference proteome</keyword>
<dbReference type="SUPFAM" id="SSF53335">
    <property type="entry name" value="S-adenosyl-L-methionine-dependent methyltransferases"/>
    <property type="match status" value="1"/>
</dbReference>
<reference evidence="6" key="1">
    <citation type="journal article" date="2016" name="Nat. Genet.">
        <title>The genome sequences of Arachis duranensis and Arachis ipaensis, the diploid ancestors of cultivated peanut.</title>
        <authorList>
            <person name="Bertioli D.J."/>
            <person name="Cannon S.B."/>
            <person name="Froenicke L."/>
            <person name="Huang G."/>
            <person name="Farmer A.D."/>
            <person name="Cannon E.K."/>
            <person name="Liu X."/>
            <person name="Gao D."/>
            <person name="Clevenger J."/>
            <person name="Dash S."/>
            <person name="Ren L."/>
            <person name="Moretzsohn M.C."/>
            <person name="Shirasawa K."/>
            <person name="Huang W."/>
            <person name="Vidigal B."/>
            <person name="Abernathy B."/>
            <person name="Chu Y."/>
            <person name="Niederhuth C.E."/>
            <person name="Umale P."/>
            <person name="Araujo A.C."/>
            <person name="Kozik A."/>
            <person name="Kim K.D."/>
            <person name="Burow M.D."/>
            <person name="Varshney R.K."/>
            <person name="Wang X."/>
            <person name="Zhang X."/>
            <person name="Barkley N."/>
            <person name="Guimaraes P.M."/>
            <person name="Isobe S."/>
            <person name="Guo B."/>
            <person name="Liao B."/>
            <person name="Stalker H.T."/>
            <person name="Schmitz R.J."/>
            <person name="Scheffler B.E."/>
            <person name="Leal-Bertioli S.C."/>
            <person name="Xun X."/>
            <person name="Jackson S.A."/>
            <person name="Michelmore R."/>
            <person name="Ozias-Akins P."/>
        </authorList>
    </citation>
    <scope>NUCLEOTIDE SEQUENCE [LARGE SCALE GENOMIC DNA]</scope>
    <source>
        <strain evidence="6">cv. V14167</strain>
    </source>
</reference>
<sequence length="260" mass="29176">MELLSECKASEIFEGQVVVYKHLYAYLDSMCLKWCLDLNIADIIHNHGQPITLHHLASTLQVPPSKINGVRRFMRHLAHNGFFHITRLLHDDNEEKEAYALTIASKLLLKGTQHCLAPMSNCVLDPTLSGAYHFLGKWTLEENLTLFEISLGTNLWDFFSKNPSYLSFFNESMASDSQMVKLALKDHSAVFEGLESIVDVGGGNGTVSKIINDMFPKFNCIVFDLPHVVENFTGSNNLSFVGGDMFISIPRAHAILTTRK</sequence>
<dbReference type="KEGG" id="adu:107486555"/>
<dbReference type="InterPro" id="IPR036388">
    <property type="entry name" value="WH-like_DNA-bd_sf"/>
</dbReference>
<dbReference type="SMR" id="A0A6P4D5D0"/>
<evidence type="ECO:0000256" key="1">
    <source>
        <dbReference type="ARBA" id="ARBA00022603"/>
    </source>
</evidence>
<evidence type="ECO:0000256" key="2">
    <source>
        <dbReference type="ARBA" id="ARBA00022679"/>
    </source>
</evidence>
<dbReference type="FunFam" id="1.10.10.10:FF:000213">
    <property type="entry name" value="Coniferyl alcohol 9-O-methyltransferase"/>
    <property type="match status" value="1"/>
</dbReference>
<dbReference type="InterPro" id="IPR001077">
    <property type="entry name" value="COMT_C"/>
</dbReference>
<dbReference type="InterPro" id="IPR016461">
    <property type="entry name" value="COMT-like"/>
</dbReference>
<dbReference type="Pfam" id="PF00891">
    <property type="entry name" value="Methyltransf_2"/>
    <property type="match status" value="1"/>
</dbReference>
<evidence type="ECO:0000259" key="4">
    <source>
        <dbReference type="Pfam" id="PF00891"/>
    </source>
</evidence>
<dbReference type="GO" id="GO:0008171">
    <property type="term" value="F:O-methyltransferase activity"/>
    <property type="evidence" value="ECO:0007669"/>
    <property type="project" value="InterPro"/>
</dbReference>
<organism evidence="6 7">
    <name type="scientific">Arachis duranensis</name>
    <name type="common">Wild peanut</name>
    <dbReference type="NCBI Taxonomy" id="130453"/>
    <lineage>
        <taxon>Eukaryota</taxon>
        <taxon>Viridiplantae</taxon>
        <taxon>Streptophyta</taxon>
        <taxon>Embryophyta</taxon>
        <taxon>Tracheophyta</taxon>
        <taxon>Spermatophyta</taxon>
        <taxon>Magnoliopsida</taxon>
        <taxon>eudicotyledons</taxon>
        <taxon>Gunneridae</taxon>
        <taxon>Pentapetalae</taxon>
        <taxon>rosids</taxon>
        <taxon>fabids</taxon>
        <taxon>Fabales</taxon>
        <taxon>Fabaceae</taxon>
        <taxon>Papilionoideae</taxon>
        <taxon>50 kb inversion clade</taxon>
        <taxon>dalbergioids sensu lato</taxon>
        <taxon>Dalbergieae</taxon>
        <taxon>Pterocarpus clade</taxon>
        <taxon>Arachis</taxon>
    </lineage>
</organism>
<dbReference type="PROSITE" id="PS51683">
    <property type="entry name" value="SAM_OMT_II"/>
    <property type="match status" value="1"/>
</dbReference>
<dbReference type="PANTHER" id="PTHR11746">
    <property type="entry name" value="O-METHYLTRANSFERASE"/>
    <property type="match status" value="1"/>
</dbReference>
<dbReference type="InterPro" id="IPR036390">
    <property type="entry name" value="WH_DNA-bd_sf"/>
</dbReference>
<dbReference type="Gene3D" id="1.10.10.10">
    <property type="entry name" value="Winged helix-like DNA-binding domain superfamily/Winged helix DNA-binding domain"/>
    <property type="match status" value="1"/>
</dbReference>
<dbReference type="GeneID" id="107486555"/>
<dbReference type="GO" id="GO:0009717">
    <property type="term" value="P:isoflavonoid biosynthetic process"/>
    <property type="evidence" value="ECO:0007669"/>
    <property type="project" value="UniProtKB-ARBA"/>
</dbReference>
<dbReference type="InterPro" id="IPR029063">
    <property type="entry name" value="SAM-dependent_MTases_sf"/>
</dbReference>
<keyword evidence="3" id="KW-0949">S-adenosyl-L-methionine</keyword>
<proteinExistence type="predicted"/>
<dbReference type="Pfam" id="PF08100">
    <property type="entry name" value="Dimerisation"/>
    <property type="match status" value="1"/>
</dbReference>
<evidence type="ECO:0000256" key="3">
    <source>
        <dbReference type="ARBA" id="ARBA00022691"/>
    </source>
</evidence>
<dbReference type="InterPro" id="IPR012967">
    <property type="entry name" value="COMT_dimerisation"/>
</dbReference>
<dbReference type="GO" id="GO:0046983">
    <property type="term" value="F:protein dimerization activity"/>
    <property type="evidence" value="ECO:0007669"/>
    <property type="project" value="InterPro"/>
</dbReference>
<dbReference type="AlphaFoldDB" id="A0A6P4D5D0"/>
<name>A0A6P4D5D0_ARADU</name>
<evidence type="ECO:0000313" key="7">
    <source>
        <dbReference type="RefSeq" id="XP_015962591.2"/>
    </source>
</evidence>